<dbReference type="Proteomes" id="UP000477849">
    <property type="component" value="Unassembled WGS sequence"/>
</dbReference>
<feature type="compositionally biased region" description="Basic and acidic residues" evidence="1">
    <location>
        <begin position="1"/>
        <end position="11"/>
    </location>
</feature>
<accession>A0A6M1S3R3</accession>
<evidence type="ECO:0000313" key="2">
    <source>
        <dbReference type="EMBL" id="NGO63917.1"/>
    </source>
</evidence>
<comment type="caution">
    <text evidence="2">The sequence shown here is derived from an EMBL/GenBank/DDBJ whole genome shotgun (WGS) entry which is preliminary data.</text>
</comment>
<evidence type="ECO:0000313" key="3">
    <source>
        <dbReference type="Proteomes" id="UP000477849"/>
    </source>
</evidence>
<keyword evidence="3" id="KW-1185">Reference proteome</keyword>
<dbReference type="EMBL" id="JAAKZH010000003">
    <property type="protein sequence ID" value="NGO63917.1"/>
    <property type="molecule type" value="Genomic_DNA"/>
</dbReference>
<evidence type="ECO:0000256" key="1">
    <source>
        <dbReference type="SAM" id="MobiDB-lite"/>
    </source>
</evidence>
<feature type="region of interest" description="Disordered" evidence="1">
    <location>
        <begin position="1"/>
        <end position="22"/>
    </location>
</feature>
<gene>
    <name evidence="2" type="ORF">G6N76_09535</name>
</gene>
<reference evidence="2 3" key="1">
    <citation type="submission" date="2020-02" db="EMBL/GenBank/DDBJ databases">
        <title>Genome sequence of the type strain CCBAU10050 of Rhizobium daejeonense.</title>
        <authorList>
            <person name="Gao J."/>
            <person name="Sun J."/>
        </authorList>
    </citation>
    <scope>NUCLEOTIDE SEQUENCE [LARGE SCALE GENOMIC DNA]</scope>
    <source>
        <strain evidence="2 3">CCBAU10050</strain>
    </source>
</reference>
<organism evidence="2 3">
    <name type="scientific">Rhizobium daejeonense</name>
    <dbReference type="NCBI Taxonomy" id="240521"/>
    <lineage>
        <taxon>Bacteria</taxon>
        <taxon>Pseudomonadati</taxon>
        <taxon>Pseudomonadota</taxon>
        <taxon>Alphaproteobacteria</taxon>
        <taxon>Hyphomicrobiales</taxon>
        <taxon>Rhizobiaceae</taxon>
        <taxon>Rhizobium/Agrobacterium group</taxon>
        <taxon>Rhizobium</taxon>
    </lineage>
</organism>
<dbReference type="AlphaFoldDB" id="A0A6M1S3R3"/>
<sequence>MPSSRKAERIGGGHFVFKRGSHGRIHPNQWPFEHASAESASTEAKRLRDLTGEPFEVYSRVAKFEAAVQETA</sequence>
<name>A0A6M1S3R3_9HYPH</name>
<protein>
    <submittedName>
        <fullName evidence="2">Uncharacterized protein</fullName>
    </submittedName>
</protein>
<proteinExistence type="predicted"/>